<organism evidence="2 3">
    <name type="scientific">Corynebacterium hindlerae</name>
    <dbReference type="NCBI Taxonomy" id="699041"/>
    <lineage>
        <taxon>Bacteria</taxon>
        <taxon>Bacillati</taxon>
        <taxon>Actinomycetota</taxon>
        <taxon>Actinomycetes</taxon>
        <taxon>Mycobacteriales</taxon>
        <taxon>Corynebacteriaceae</taxon>
        <taxon>Corynebacterium</taxon>
    </lineage>
</organism>
<dbReference type="Proteomes" id="UP000515570">
    <property type="component" value="Chromosome"/>
</dbReference>
<feature type="transmembrane region" description="Helical" evidence="1">
    <location>
        <begin position="59"/>
        <end position="80"/>
    </location>
</feature>
<proteinExistence type="predicted"/>
<evidence type="ECO:0000313" key="3">
    <source>
        <dbReference type="Proteomes" id="UP000515570"/>
    </source>
</evidence>
<protein>
    <submittedName>
        <fullName evidence="2">Uncharacterized protein</fullName>
    </submittedName>
</protein>
<gene>
    <name evidence="2" type="ORF">HW450_12655</name>
</gene>
<reference evidence="2 3" key="1">
    <citation type="submission" date="2020-07" db="EMBL/GenBank/DDBJ databases">
        <title>non toxigenic Corynebacterium sp. nov from a clinical source.</title>
        <authorList>
            <person name="Bernier A.-M."/>
            <person name="Bernard K."/>
        </authorList>
    </citation>
    <scope>NUCLEOTIDE SEQUENCE [LARGE SCALE GENOMIC DNA]</scope>
    <source>
        <strain evidence="3">NML 93-0612</strain>
    </source>
</reference>
<keyword evidence="1" id="KW-1133">Transmembrane helix</keyword>
<dbReference type="AlphaFoldDB" id="A0A7G5FEW2"/>
<dbReference type="EMBL" id="CP059833">
    <property type="protein sequence ID" value="QMV85153.1"/>
    <property type="molecule type" value="Genomic_DNA"/>
</dbReference>
<keyword evidence="1" id="KW-0812">Transmembrane</keyword>
<name>A0A7G5FEW2_9CORY</name>
<keyword evidence="3" id="KW-1185">Reference proteome</keyword>
<accession>A0A7G5FEW2</accession>
<evidence type="ECO:0000313" key="2">
    <source>
        <dbReference type="EMBL" id="QMV85153.1"/>
    </source>
</evidence>
<keyword evidence="1" id="KW-0472">Membrane</keyword>
<dbReference type="RefSeq" id="WP_182385959.1">
    <property type="nucleotide sequence ID" value="NZ_CP059833.1"/>
</dbReference>
<sequence>MTSNDDLAQHRALKLLRQHNPVPDEELTSEQQQVQEQTLKKILGDEASENVASRRVKRLWPVLVAASALVLASVVAVPMLSPQPADAQEVLLQASEAAASAPDLAEVGIAGQQFQRRVDADNSGEVTTSMKIDASNVLRVEVATSPGPISNELSTFAQQLQSHNGEPLTMVAEANIAAGDNGKLAQIVAEHYGDDTARGILEFLMLPGVNAEATQAFYRMLAELPGNKVAKKPATEALSNDEVVTIERKGDGLEMSLLPASGRLIEVKNLIAPGLTTTVQAAGLLGCVNIVEQGAPESVSLACADGNYLLTDLTWDNWNAPEAQGRGNAWVNDCDPSCAEAEQKQYPVTVTVSEKRNCGYNLDVYNKLSVTYGEQKPKYSEQQESFDIGCAQ</sequence>
<evidence type="ECO:0000256" key="1">
    <source>
        <dbReference type="SAM" id="Phobius"/>
    </source>
</evidence>